<gene>
    <name evidence="10" type="primary">atpG</name>
    <name evidence="11" type="ORF">CAY53_01135</name>
</gene>
<reference evidence="11 12" key="1">
    <citation type="journal article" date="2018" name="MBio">
        <title>Insights into the evolution of host association through the isolation and characterization of a novel human periodontal pathobiont, Desulfobulbus oralis.</title>
        <authorList>
            <person name="Cross K.L."/>
            <person name="Chirania P."/>
            <person name="Xiong W."/>
            <person name="Beall C.J."/>
            <person name="Elkins J.G."/>
            <person name="Giannone R.J."/>
            <person name="Griffen A.L."/>
            <person name="Guss A.M."/>
            <person name="Hettich R.L."/>
            <person name="Joshi S.S."/>
            <person name="Mokrzan E.M."/>
            <person name="Martin R.K."/>
            <person name="Zhulin I.B."/>
            <person name="Leys E.J."/>
            <person name="Podar M."/>
        </authorList>
    </citation>
    <scope>NUCLEOTIDE SEQUENCE [LARGE SCALE GENOMIC DNA]</scope>
    <source>
        <strain evidence="11 12">ORNL</strain>
    </source>
</reference>
<keyword evidence="5 10" id="KW-0375">Hydrogen ion transport</keyword>
<dbReference type="GO" id="GO:0046933">
    <property type="term" value="F:proton-transporting ATP synthase activity, rotational mechanism"/>
    <property type="evidence" value="ECO:0007669"/>
    <property type="project" value="UniProtKB-UniRule"/>
</dbReference>
<dbReference type="CDD" id="cd12151">
    <property type="entry name" value="F1-ATPase_gamma"/>
    <property type="match status" value="1"/>
</dbReference>
<evidence type="ECO:0000256" key="10">
    <source>
        <dbReference type="HAMAP-Rule" id="MF_00815"/>
    </source>
</evidence>
<evidence type="ECO:0000256" key="1">
    <source>
        <dbReference type="ARBA" id="ARBA00003456"/>
    </source>
</evidence>
<dbReference type="PROSITE" id="PS00153">
    <property type="entry name" value="ATPASE_GAMMA"/>
    <property type="match status" value="1"/>
</dbReference>
<name>A0A2L1GKQ6_9BACT</name>
<comment type="subunit">
    <text evidence="10">F-type ATPases have 2 components, CF(1) - the catalytic core - and CF(0) - the membrane proton channel. CF(1) has five subunits: alpha(3), beta(3), gamma(1), delta(1), epsilon(1). CF(0) has three main subunits: a, b and c.</text>
</comment>
<dbReference type="RefSeq" id="WP_104935580.1">
    <property type="nucleotide sequence ID" value="NZ_CP021255.1"/>
</dbReference>
<evidence type="ECO:0000256" key="9">
    <source>
        <dbReference type="ARBA" id="ARBA00023310"/>
    </source>
</evidence>
<dbReference type="EMBL" id="CP021255">
    <property type="protein sequence ID" value="AVD70255.1"/>
    <property type="molecule type" value="Genomic_DNA"/>
</dbReference>
<dbReference type="Pfam" id="PF00231">
    <property type="entry name" value="ATP-synt"/>
    <property type="match status" value="1"/>
</dbReference>
<evidence type="ECO:0000313" key="12">
    <source>
        <dbReference type="Proteomes" id="UP000239867"/>
    </source>
</evidence>
<comment type="subcellular location">
    <subcellularLocation>
        <location evidence="10">Cell membrane</location>
        <topology evidence="10">Peripheral membrane protein</topology>
    </subcellularLocation>
    <subcellularLocation>
        <location evidence="2">Membrane</location>
        <topology evidence="2">Peripheral membrane protein</topology>
    </subcellularLocation>
</comment>
<dbReference type="AlphaFoldDB" id="A0A2L1GKQ6"/>
<dbReference type="Gene3D" id="1.10.287.80">
    <property type="entry name" value="ATP synthase, gamma subunit, helix hairpin domain"/>
    <property type="match status" value="2"/>
</dbReference>
<dbReference type="PANTHER" id="PTHR11693:SF22">
    <property type="entry name" value="ATP SYNTHASE SUBUNIT GAMMA, MITOCHONDRIAL"/>
    <property type="match status" value="1"/>
</dbReference>
<keyword evidence="9 10" id="KW-0066">ATP synthesis</keyword>
<dbReference type="GO" id="GO:0042777">
    <property type="term" value="P:proton motive force-driven plasma membrane ATP synthesis"/>
    <property type="evidence" value="ECO:0007669"/>
    <property type="project" value="UniProtKB-UniRule"/>
</dbReference>
<dbReference type="PANTHER" id="PTHR11693">
    <property type="entry name" value="ATP SYNTHASE GAMMA CHAIN"/>
    <property type="match status" value="1"/>
</dbReference>
<dbReference type="HAMAP" id="MF_00815">
    <property type="entry name" value="ATP_synth_gamma_bact"/>
    <property type="match status" value="1"/>
</dbReference>
<evidence type="ECO:0000256" key="5">
    <source>
        <dbReference type="ARBA" id="ARBA00022781"/>
    </source>
</evidence>
<dbReference type="GO" id="GO:0005524">
    <property type="term" value="F:ATP binding"/>
    <property type="evidence" value="ECO:0007669"/>
    <property type="project" value="UniProtKB-UniRule"/>
</dbReference>
<evidence type="ECO:0000256" key="7">
    <source>
        <dbReference type="ARBA" id="ARBA00023136"/>
    </source>
</evidence>
<dbReference type="InterPro" id="IPR035968">
    <property type="entry name" value="ATP_synth_F1_ATPase_gsu"/>
</dbReference>
<dbReference type="OrthoDB" id="9812769at2"/>
<dbReference type="InterPro" id="IPR000131">
    <property type="entry name" value="ATP_synth_F1_gsu"/>
</dbReference>
<keyword evidence="12" id="KW-1185">Reference proteome</keyword>
<accession>A0A2L1GKQ6</accession>
<sequence>MPGLKDVKNKIKGIGKTAQITKTMYMVASAKLRSAQKRMEDFRPYTAKFTDVMQELSGGGESETGVLPLMEQREVKTVALVVITSDRGLAGSFNSNILRAADRLRRQYEGEGKKVSVVAVGKKASRYFRKTGLLREEFNDIMGSFLMFNARDIAQVLTRAFLAGECDRVDLIYGKYFSMAVQKPEIEQMLPIEPVQGRQAGDDRVQPPAAGPNGVYTFEPDAGAIMNDLLPLFLNVQVYHAMLEVGASEQAARMTAMDNATKACKDMIKDLTRLYNKARQAAVTNELIDIVGGAEALKG</sequence>
<evidence type="ECO:0000256" key="3">
    <source>
        <dbReference type="ARBA" id="ARBA00007681"/>
    </source>
</evidence>
<dbReference type="SUPFAM" id="SSF52943">
    <property type="entry name" value="ATP synthase (F1-ATPase), gamma subunit"/>
    <property type="match status" value="1"/>
</dbReference>
<dbReference type="NCBIfam" id="TIGR01146">
    <property type="entry name" value="ATPsyn_F1gamma"/>
    <property type="match status" value="1"/>
</dbReference>
<keyword evidence="6 10" id="KW-0406">Ion transport</keyword>
<dbReference type="GO" id="GO:0005886">
    <property type="term" value="C:plasma membrane"/>
    <property type="evidence" value="ECO:0007669"/>
    <property type="project" value="UniProtKB-SubCell"/>
</dbReference>
<dbReference type="Gene3D" id="3.40.1380.10">
    <property type="match status" value="1"/>
</dbReference>
<evidence type="ECO:0000256" key="2">
    <source>
        <dbReference type="ARBA" id="ARBA00004170"/>
    </source>
</evidence>
<keyword evidence="7 10" id="KW-0472">Membrane</keyword>
<comment type="similarity">
    <text evidence="3 10">Belongs to the ATPase gamma chain family.</text>
</comment>
<keyword evidence="4 10" id="KW-0813">Transport</keyword>
<dbReference type="GO" id="GO:0045259">
    <property type="term" value="C:proton-transporting ATP synthase complex"/>
    <property type="evidence" value="ECO:0007669"/>
    <property type="project" value="UniProtKB-KW"/>
</dbReference>
<keyword evidence="8 10" id="KW-0139">CF(1)</keyword>
<protein>
    <recommendedName>
        <fullName evidence="10">ATP synthase gamma chain</fullName>
    </recommendedName>
    <alternativeName>
        <fullName evidence="10">ATP synthase F1 sector gamma subunit</fullName>
    </alternativeName>
    <alternativeName>
        <fullName evidence="10">F-ATPase gamma subunit</fullName>
    </alternativeName>
</protein>
<dbReference type="KEGG" id="deo:CAY53_01135"/>
<keyword evidence="10" id="KW-1003">Cell membrane</keyword>
<evidence type="ECO:0000313" key="11">
    <source>
        <dbReference type="EMBL" id="AVD70255.1"/>
    </source>
</evidence>
<evidence type="ECO:0000256" key="4">
    <source>
        <dbReference type="ARBA" id="ARBA00022448"/>
    </source>
</evidence>
<organism evidence="11 12">
    <name type="scientific">Desulfobulbus oralis</name>
    <dbReference type="NCBI Taxonomy" id="1986146"/>
    <lineage>
        <taxon>Bacteria</taxon>
        <taxon>Pseudomonadati</taxon>
        <taxon>Thermodesulfobacteriota</taxon>
        <taxon>Desulfobulbia</taxon>
        <taxon>Desulfobulbales</taxon>
        <taxon>Desulfobulbaceae</taxon>
        <taxon>Desulfobulbus</taxon>
    </lineage>
</organism>
<comment type="function">
    <text evidence="1 10">Produces ATP from ADP in the presence of a proton gradient across the membrane. The gamma chain is believed to be important in regulating ATPase activity and the flow of protons through the CF(0) complex.</text>
</comment>
<dbReference type="InterPro" id="IPR023632">
    <property type="entry name" value="ATP_synth_F1_gsu_CS"/>
</dbReference>
<dbReference type="Proteomes" id="UP000239867">
    <property type="component" value="Chromosome"/>
</dbReference>
<evidence type="ECO:0000256" key="6">
    <source>
        <dbReference type="ARBA" id="ARBA00023065"/>
    </source>
</evidence>
<dbReference type="PRINTS" id="PR00126">
    <property type="entry name" value="ATPASEGAMMA"/>
</dbReference>
<evidence type="ECO:0000256" key="8">
    <source>
        <dbReference type="ARBA" id="ARBA00023196"/>
    </source>
</evidence>
<proteinExistence type="inferred from homology"/>